<proteinExistence type="predicted"/>
<dbReference type="OrthoDB" id="10534914at2759"/>
<keyword evidence="2" id="KW-1185">Reference proteome</keyword>
<name>A0A0C9TXZ6_SPHS4</name>
<protein>
    <submittedName>
        <fullName evidence="1">Uncharacterized protein</fullName>
    </submittedName>
</protein>
<dbReference type="HOGENOM" id="CLU_2198677_0_0_1"/>
<organism evidence="1 2">
    <name type="scientific">Sphaerobolus stellatus (strain SS14)</name>
    <dbReference type="NCBI Taxonomy" id="990650"/>
    <lineage>
        <taxon>Eukaryota</taxon>
        <taxon>Fungi</taxon>
        <taxon>Dikarya</taxon>
        <taxon>Basidiomycota</taxon>
        <taxon>Agaricomycotina</taxon>
        <taxon>Agaricomycetes</taxon>
        <taxon>Phallomycetidae</taxon>
        <taxon>Geastrales</taxon>
        <taxon>Sphaerobolaceae</taxon>
        <taxon>Sphaerobolus</taxon>
    </lineage>
</organism>
<dbReference type="EMBL" id="KN837360">
    <property type="protein sequence ID" value="KIJ26709.1"/>
    <property type="molecule type" value="Genomic_DNA"/>
</dbReference>
<dbReference type="AlphaFoldDB" id="A0A0C9TXZ6"/>
<evidence type="ECO:0000313" key="2">
    <source>
        <dbReference type="Proteomes" id="UP000054279"/>
    </source>
</evidence>
<dbReference type="Proteomes" id="UP000054279">
    <property type="component" value="Unassembled WGS sequence"/>
</dbReference>
<evidence type="ECO:0000313" key="1">
    <source>
        <dbReference type="EMBL" id="KIJ26709.1"/>
    </source>
</evidence>
<reference evidence="1 2" key="1">
    <citation type="submission" date="2014-06" db="EMBL/GenBank/DDBJ databases">
        <title>Evolutionary Origins and Diversification of the Mycorrhizal Mutualists.</title>
        <authorList>
            <consortium name="DOE Joint Genome Institute"/>
            <consortium name="Mycorrhizal Genomics Consortium"/>
            <person name="Kohler A."/>
            <person name="Kuo A."/>
            <person name="Nagy L.G."/>
            <person name="Floudas D."/>
            <person name="Copeland A."/>
            <person name="Barry K.W."/>
            <person name="Cichocki N."/>
            <person name="Veneault-Fourrey C."/>
            <person name="LaButti K."/>
            <person name="Lindquist E.A."/>
            <person name="Lipzen A."/>
            <person name="Lundell T."/>
            <person name="Morin E."/>
            <person name="Murat C."/>
            <person name="Riley R."/>
            <person name="Ohm R."/>
            <person name="Sun H."/>
            <person name="Tunlid A."/>
            <person name="Henrissat B."/>
            <person name="Grigoriev I.V."/>
            <person name="Hibbett D.S."/>
            <person name="Martin F."/>
        </authorList>
    </citation>
    <scope>NUCLEOTIDE SEQUENCE [LARGE SCALE GENOMIC DNA]</scope>
    <source>
        <strain evidence="1 2">SS14</strain>
    </source>
</reference>
<sequence>MEGRRDLTGRTNGTIDPFFECDLFVEVLSYALNFTKPWSDIIKADPNGFGVDIYEIPNGLDPAPANNTADLTLGGGIDSFLNDKGVRAALHAPTSKVEGCQITASLAR</sequence>
<gene>
    <name evidence="1" type="ORF">M422DRAFT_272221</name>
</gene>
<accession>A0A0C9TXZ6</accession>